<evidence type="ECO:0000313" key="2">
    <source>
        <dbReference type="Proteomes" id="UP000271162"/>
    </source>
</evidence>
<dbReference type="OMA" id="TANWYAY"/>
<reference evidence="3" key="1">
    <citation type="submission" date="2017-02" db="UniProtKB">
        <authorList>
            <consortium name="WormBaseParasite"/>
        </authorList>
    </citation>
    <scope>IDENTIFICATION</scope>
</reference>
<evidence type="ECO:0000313" key="3">
    <source>
        <dbReference type="WBParaSite" id="NBR_0000230301-mRNA-1"/>
    </source>
</evidence>
<dbReference type="EMBL" id="UYSL01002511">
    <property type="protein sequence ID" value="VDL65893.1"/>
    <property type="molecule type" value="Genomic_DNA"/>
</dbReference>
<keyword evidence="2" id="KW-1185">Reference proteome</keyword>
<accession>A0A0N4XIF1</accession>
<protein>
    <submittedName>
        <fullName evidence="3">Phage protein</fullName>
    </submittedName>
</protein>
<evidence type="ECO:0000313" key="1">
    <source>
        <dbReference type="EMBL" id="VDL65893.1"/>
    </source>
</evidence>
<proteinExistence type="predicted"/>
<name>A0A0N4XIF1_NIPBR</name>
<gene>
    <name evidence="1" type="ORF">NBR_LOCUS2304</name>
</gene>
<dbReference type="Proteomes" id="UP000271162">
    <property type="component" value="Unassembled WGS sequence"/>
</dbReference>
<dbReference type="WBParaSite" id="NBR_0000230301-mRNA-1">
    <property type="protein sequence ID" value="NBR_0000230301-mRNA-1"/>
    <property type="gene ID" value="NBR_0000230301"/>
</dbReference>
<dbReference type="AlphaFoldDB" id="A0A0N4XIF1"/>
<organism evidence="3">
    <name type="scientific">Nippostrongylus brasiliensis</name>
    <name type="common">Rat hookworm</name>
    <dbReference type="NCBI Taxonomy" id="27835"/>
    <lineage>
        <taxon>Eukaryota</taxon>
        <taxon>Metazoa</taxon>
        <taxon>Ecdysozoa</taxon>
        <taxon>Nematoda</taxon>
        <taxon>Chromadorea</taxon>
        <taxon>Rhabditida</taxon>
        <taxon>Rhabditina</taxon>
        <taxon>Rhabditomorpha</taxon>
        <taxon>Strongyloidea</taxon>
        <taxon>Heligmosomidae</taxon>
        <taxon>Nippostrongylus</taxon>
    </lineage>
</organism>
<reference evidence="1 2" key="2">
    <citation type="submission" date="2018-11" db="EMBL/GenBank/DDBJ databases">
        <authorList>
            <consortium name="Pathogen Informatics"/>
        </authorList>
    </citation>
    <scope>NUCLEOTIDE SEQUENCE [LARGE SCALE GENOMIC DNA]</scope>
</reference>
<sequence>MKTVVYEAARSQLGVTKPGLPMIDRQTWLWTEEVKEKVRAKKRLYNAFLCNKTTANWYAYREAMRAAKGAVANAKAVHYDEVLIEY</sequence>